<accession>S0EYT6</accession>
<organism evidence="1 2">
    <name type="scientific">Chthonomonas calidirosea (strain DSM 23976 / ICMP 18418 / T49)</name>
    <dbReference type="NCBI Taxonomy" id="1303518"/>
    <lineage>
        <taxon>Bacteria</taxon>
        <taxon>Bacillati</taxon>
        <taxon>Armatimonadota</taxon>
        <taxon>Chthonomonadia</taxon>
        <taxon>Chthonomonadales</taxon>
        <taxon>Chthonomonadaceae</taxon>
        <taxon>Chthonomonas</taxon>
    </lineage>
</organism>
<dbReference type="SUPFAM" id="SSF88713">
    <property type="entry name" value="Glycoside hydrolase/deacetylase"/>
    <property type="match status" value="1"/>
</dbReference>
<dbReference type="PATRIC" id="fig|1303518.3.peg.1401"/>
<dbReference type="Gene3D" id="3.20.20.370">
    <property type="entry name" value="Glycoside hydrolase/deacetylase"/>
    <property type="match status" value="1"/>
</dbReference>
<dbReference type="STRING" id="454171.CP488_02725"/>
<keyword evidence="2" id="KW-1185">Reference proteome</keyword>
<dbReference type="InterPro" id="IPR011330">
    <property type="entry name" value="Glyco_hydro/deAcase_b/a-brl"/>
</dbReference>
<evidence type="ECO:0000313" key="1">
    <source>
        <dbReference type="EMBL" id="CCW35189.1"/>
    </source>
</evidence>
<dbReference type="KEGG" id="ccz:CCALI_01371"/>
<evidence type="ECO:0000313" key="2">
    <source>
        <dbReference type="Proteomes" id="UP000014227"/>
    </source>
</evidence>
<dbReference type="InParanoid" id="S0EYT6"/>
<dbReference type="GO" id="GO:0005975">
    <property type="term" value="P:carbohydrate metabolic process"/>
    <property type="evidence" value="ECO:0007669"/>
    <property type="project" value="InterPro"/>
</dbReference>
<protein>
    <submittedName>
        <fullName evidence="1">Uncharacterized protein</fullName>
    </submittedName>
</protein>
<reference evidence="2" key="1">
    <citation type="submission" date="2013-03" db="EMBL/GenBank/DDBJ databases">
        <title>Genome sequence of Chthonomonas calidirosea, the first sequenced genome from the Armatimonadetes phylum (formally candidate division OP10).</title>
        <authorList>
            <person name="Lee K.C.Y."/>
            <person name="Morgan X.C."/>
            <person name="Dunfield P.F."/>
            <person name="Tamas I."/>
            <person name="Houghton K.M."/>
            <person name="Vyssotski M."/>
            <person name="Ryan J.L.J."/>
            <person name="Lagutin K."/>
            <person name="McDonald I.R."/>
            <person name="Stott M.B."/>
        </authorList>
    </citation>
    <scope>NUCLEOTIDE SEQUENCE [LARGE SCALE GENOMIC DNA]</scope>
    <source>
        <strain evidence="2">DSM 23976 / ICMP 18418 / T49</strain>
    </source>
</reference>
<dbReference type="OrthoDB" id="9771584at2"/>
<dbReference type="Proteomes" id="UP000014227">
    <property type="component" value="Chromosome I"/>
</dbReference>
<proteinExistence type="predicted"/>
<dbReference type="RefSeq" id="WP_016482728.1">
    <property type="nucleotide sequence ID" value="NC_021487.1"/>
</dbReference>
<sequence length="235" mass="25623">MPGPIVALTVDCTCALNGKCYVSGIVEATEQAIVPCTWLLGVSEHDPMSNVKLYHNEYLHRIPAWHEIGLYLSFDTGASNTVDRGDLIRVGKDILKQFSIKPTAFRAANGDLEAGDIKALEDIGILVDSTPGSSAELPKDAPRSPYHPSYTHPYQKGEAKLWIAPVAHVNGVRGYIDQGFDVLKAVIDAHLTLSDILVLGMTDCVDNRENLAHVIAYLKQKGARFTTLTQLVSEL</sequence>
<dbReference type="HOGENOM" id="CLU_1110137_0_0_0"/>
<dbReference type="AlphaFoldDB" id="S0EYT6"/>
<name>S0EYT6_CHTCT</name>
<gene>
    <name evidence="1" type="ORF">CCALI_01371</name>
</gene>
<dbReference type="EMBL" id="HF951689">
    <property type="protein sequence ID" value="CCW35189.1"/>
    <property type="molecule type" value="Genomic_DNA"/>
</dbReference>